<feature type="non-terminal residue" evidence="1">
    <location>
        <position position="189"/>
    </location>
</feature>
<sequence>VSTNVHFSKGTPNEQFLYEDLVIEAIGIYGHDVFYIPRTLVDKDQLFGEDSLSRFDDAYGIEMWMQTQEGYEGEKELVTRFGLEIRDETQFIVSRRRWDNVVSRNDNLITNLRPDEGDLIYFPTVRKLFQINFVDHDDPFYQVDNLPVYKLYCSTFEYSSEVLDTGITDIDVIEDKRSMDELQWQFVGE</sequence>
<name>A0A382ST00_9ZZZZ</name>
<organism evidence="1">
    <name type="scientific">marine metagenome</name>
    <dbReference type="NCBI Taxonomy" id="408172"/>
    <lineage>
        <taxon>unclassified sequences</taxon>
        <taxon>metagenomes</taxon>
        <taxon>ecological metagenomes</taxon>
    </lineage>
</organism>
<dbReference type="Pfam" id="PF11649">
    <property type="entry name" value="T4_neck-protein"/>
    <property type="match status" value="1"/>
</dbReference>
<dbReference type="InterPro" id="IPR021674">
    <property type="entry name" value="Phage_T4_Gp14_neck-protein"/>
</dbReference>
<accession>A0A382ST00</accession>
<gene>
    <name evidence="1" type="ORF">METZ01_LOCUS365469</name>
</gene>
<dbReference type="AlphaFoldDB" id="A0A382ST00"/>
<proteinExistence type="predicted"/>
<feature type="non-terminal residue" evidence="1">
    <location>
        <position position="1"/>
    </location>
</feature>
<evidence type="ECO:0000313" key="1">
    <source>
        <dbReference type="EMBL" id="SVD12615.1"/>
    </source>
</evidence>
<reference evidence="1" key="1">
    <citation type="submission" date="2018-05" db="EMBL/GenBank/DDBJ databases">
        <authorList>
            <person name="Lanie J.A."/>
            <person name="Ng W.-L."/>
            <person name="Kazmierczak K.M."/>
            <person name="Andrzejewski T.M."/>
            <person name="Davidsen T.M."/>
            <person name="Wayne K.J."/>
            <person name="Tettelin H."/>
            <person name="Glass J.I."/>
            <person name="Rusch D."/>
            <person name="Podicherti R."/>
            <person name="Tsui H.-C.T."/>
            <person name="Winkler M.E."/>
        </authorList>
    </citation>
    <scope>NUCLEOTIDE SEQUENCE</scope>
</reference>
<dbReference type="EMBL" id="UINC01131108">
    <property type="protein sequence ID" value="SVD12615.1"/>
    <property type="molecule type" value="Genomic_DNA"/>
</dbReference>
<protein>
    <submittedName>
        <fullName evidence="1">Uncharacterized protein</fullName>
    </submittedName>
</protein>